<name>A0ABW4JLS0_9BACL</name>
<dbReference type="SUPFAM" id="SSF51658">
    <property type="entry name" value="Xylose isomerase-like"/>
    <property type="match status" value="1"/>
</dbReference>
<evidence type="ECO:0000313" key="3">
    <source>
        <dbReference type="Proteomes" id="UP001597079"/>
    </source>
</evidence>
<dbReference type="Gene3D" id="3.20.20.150">
    <property type="entry name" value="Divalent-metal-dependent TIM barrel enzymes"/>
    <property type="match status" value="1"/>
</dbReference>
<keyword evidence="2" id="KW-0413">Isomerase</keyword>
<dbReference type="InterPro" id="IPR050312">
    <property type="entry name" value="IolE/XylAMocC-like"/>
</dbReference>
<evidence type="ECO:0000259" key="1">
    <source>
        <dbReference type="Pfam" id="PF01261"/>
    </source>
</evidence>
<proteinExistence type="predicted"/>
<dbReference type="Pfam" id="PF01261">
    <property type="entry name" value="AP_endonuc_2"/>
    <property type="match status" value="1"/>
</dbReference>
<dbReference type="GO" id="GO:0016853">
    <property type="term" value="F:isomerase activity"/>
    <property type="evidence" value="ECO:0007669"/>
    <property type="project" value="UniProtKB-KW"/>
</dbReference>
<comment type="caution">
    <text evidence="2">The sequence shown here is derived from an EMBL/GenBank/DDBJ whole genome shotgun (WGS) entry which is preliminary data.</text>
</comment>
<reference evidence="3" key="1">
    <citation type="journal article" date="2019" name="Int. J. Syst. Evol. Microbiol.">
        <title>The Global Catalogue of Microorganisms (GCM) 10K type strain sequencing project: providing services to taxonomists for standard genome sequencing and annotation.</title>
        <authorList>
            <consortium name="The Broad Institute Genomics Platform"/>
            <consortium name="The Broad Institute Genome Sequencing Center for Infectious Disease"/>
            <person name="Wu L."/>
            <person name="Ma J."/>
        </authorList>
    </citation>
    <scope>NUCLEOTIDE SEQUENCE [LARGE SCALE GENOMIC DNA]</scope>
    <source>
        <strain evidence="3">CGMCC 1.12286</strain>
    </source>
</reference>
<dbReference type="PANTHER" id="PTHR12110">
    <property type="entry name" value="HYDROXYPYRUVATE ISOMERASE"/>
    <property type="match status" value="1"/>
</dbReference>
<gene>
    <name evidence="2" type="ORF">ACFSB2_22155</name>
</gene>
<feature type="domain" description="Xylose isomerase-like TIM barrel" evidence="1">
    <location>
        <begin position="25"/>
        <end position="280"/>
    </location>
</feature>
<dbReference type="EMBL" id="JBHUCX010000092">
    <property type="protein sequence ID" value="MFD1677381.1"/>
    <property type="molecule type" value="Genomic_DNA"/>
</dbReference>
<dbReference type="RefSeq" id="WP_377945279.1">
    <property type="nucleotide sequence ID" value="NZ_JBHUCX010000092.1"/>
</dbReference>
<dbReference type="InterPro" id="IPR013022">
    <property type="entry name" value="Xyl_isomerase-like_TIM-brl"/>
</dbReference>
<protein>
    <submittedName>
        <fullName evidence="2">Sugar phosphate isomerase/epimerase family protein</fullName>
    </submittedName>
</protein>
<dbReference type="InterPro" id="IPR036237">
    <property type="entry name" value="Xyl_isomerase-like_sf"/>
</dbReference>
<dbReference type="Proteomes" id="UP001597079">
    <property type="component" value="Unassembled WGS sequence"/>
</dbReference>
<accession>A0ABW4JLS0</accession>
<organism evidence="2 3">
    <name type="scientific">Alicyclobacillus fodiniaquatilis</name>
    <dbReference type="NCBI Taxonomy" id="1661150"/>
    <lineage>
        <taxon>Bacteria</taxon>
        <taxon>Bacillati</taxon>
        <taxon>Bacillota</taxon>
        <taxon>Bacilli</taxon>
        <taxon>Bacillales</taxon>
        <taxon>Alicyclobacillaceae</taxon>
        <taxon>Alicyclobacillus</taxon>
    </lineage>
</organism>
<evidence type="ECO:0000313" key="2">
    <source>
        <dbReference type="EMBL" id="MFD1677381.1"/>
    </source>
</evidence>
<dbReference type="PANTHER" id="PTHR12110:SF53">
    <property type="entry name" value="BLR5974 PROTEIN"/>
    <property type="match status" value="1"/>
</dbReference>
<sequence>MKFGVSTYSLVRSIRSGEMTVTDVIQWAADNGAEHVEIVPFGFTLFENPELTDQVRHKAEDVGVELSNYAILSNFTQEDDEEYEREIARVMKEVDVAHRLGVKLMRHDVAWLPTPPNGKGGPAGLFMDDSTVNIARFERELPRMAAACQRIADYAANFGITTSVENHLYYVQASDRVQRLIQTVNRENYKTTLDVGNFMCVDENSVIGVRKNIKYASMVHLKDFYYRPSYRDPGEGWFRTSNGNFLRGAIFGHGDVDTWDVLRTIKASGYNGYASIEFEGIEECKMATKISLDNARRIWNQC</sequence>
<keyword evidence="3" id="KW-1185">Reference proteome</keyword>